<sequence length="94" mass="11068">MASTVDELTVNYSEDGTDIVKELDKQILSKGAWSTVIFRYQEWNRSKEEYGAEKYTIRRYQKRNGEYMQKSKFNISSKDQAKSIITALEKWVTD</sequence>
<dbReference type="EMBL" id="UOFX01000071">
    <property type="protein sequence ID" value="VAX10382.1"/>
    <property type="molecule type" value="Genomic_DNA"/>
</dbReference>
<evidence type="ECO:0000313" key="1">
    <source>
        <dbReference type="EMBL" id="VAX10382.1"/>
    </source>
</evidence>
<protein>
    <submittedName>
        <fullName evidence="1">Uncharacterized protein</fullName>
    </submittedName>
</protein>
<accession>A0A3B1B2M3</accession>
<reference evidence="1" key="1">
    <citation type="submission" date="2018-06" db="EMBL/GenBank/DDBJ databases">
        <authorList>
            <person name="Zhirakovskaya E."/>
        </authorList>
    </citation>
    <scope>NUCLEOTIDE SEQUENCE</scope>
</reference>
<organism evidence="1">
    <name type="scientific">hydrothermal vent metagenome</name>
    <dbReference type="NCBI Taxonomy" id="652676"/>
    <lineage>
        <taxon>unclassified sequences</taxon>
        <taxon>metagenomes</taxon>
        <taxon>ecological metagenomes</taxon>
    </lineage>
</organism>
<gene>
    <name evidence="1" type="ORF">MNBD_GAMMA26-162</name>
</gene>
<proteinExistence type="predicted"/>
<name>A0A3B1B2M3_9ZZZZ</name>
<dbReference type="AlphaFoldDB" id="A0A3B1B2M3"/>